<organism evidence="2 3">
    <name type="scientific">Nitrincola tapanii</name>
    <dbReference type="NCBI Taxonomy" id="1708751"/>
    <lineage>
        <taxon>Bacteria</taxon>
        <taxon>Pseudomonadati</taxon>
        <taxon>Pseudomonadota</taxon>
        <taxon>Gammaproteobacteria</taxon>
        <taxon>Oceanospirillales</taxon>
        <taxon>Oceanospirillaceae</taxon>
        <taxon>Nitrincola</taxon>
    </lineage>
</organism>
<comment type="caution">
    <text evidence="2">The sequence shown here is derived from an EMBL/GenBank/DDBJ whole genome shotgun (WGS) entry which is preliminary data.</text>
</comment>
<keyword evidence="3" id="KW-1185">Reference proteome</keyword>
<protein>
    <submittedName>
        <fullName evidence="2">Uncharacterized protein</fullName>
    </submittedName>
</protein>
<feature type="transmembrane region" description="Helical" evidence="1">
    <location>
        <begin position="74"/>
        <end position="91"/>
    </location>
</feature>
<reference evidence="2 3" key="1">
    <citation type="submission" date="2019-03" db="EMBL/GenBank/DDBJ databases">
        <title>Nitrincola sp. nov. isolated from an Indian soda lake.</title>
        <authorList>
            <person name="Joshi A."/>
            <person name="Thite S.V."/>
            <person name="Joseph N."/>
            <person name="Dhotre D."/>
            <person name="Moorthy M."/>
            <person name="Shouche Y.S."/>
        </authorList>
    </citation>
    <scope>NUCLEOTIDE SEQUENCE [LARGE SCALE GENOMIC DNA]</scope>
    <source>
        <strain evidence="2 3">MEB193</strain>
    </source>
</reference>
<proteinExistence type="predicted"/>
<evidence type="ECO:0000313" key="3">
    <source>
        <dbReference type="Proteomes" id="UP000325302"/>
    </source>
</evidence>
<gene>
    <name evidence="2" type="ORF">E1H14_07250</name>
</gene>
<keyword evidence="1" id="KW-0812">Transmembrane</keyword>
<feature type="transmembrane region" description="Helical" evidence="1">
    <location>
        <begin position="133"/>
        <end position="152"/>
    </location>
</feature>
<accession>A0A5A9W1K9</accession>
<feature type="transmembrane region" description="Helical" evidence="1">
    <location>
        <begin position="184"/>
        <end position="202"/>
    </location>
</feature>
<keyword evidence="1" id="KW-1133">Transmembrane helix</keyword>
<evidence type="ECO:0000256" key="1">
    <source>
        <dbReference type="SAM" id="Phobius"/>
    </source>
</evidence>
<evidence type="ECO:0000313" key="2">
    <source>
        <dbReference type="EMBL" id="KAA0874617.1"/>
    </source>
</evidence>
<feature type="transmembrane region" description="Helical" evidence="1">
    <location>
        <begin position="103"/>
        <end position="121"/>
    </location>
</feature>
<dbReference type="OrthoDB" id="1425700at2"/>
<dbReference type="RefSeq" id="WP_149390798.1">
    <property type="nucleotide sequence ID" value="NZ_SMRS01000005.1"/>
</dbReference>
<dbReference type="AlphaFoldDB" id="A0A5A9W1K9"/>
<sequence>MQSSSWLCVRQALIRFFLLVLAMLWVPLAVFIDVEWVGHGMPERGFTEISQELLIFLSSALFVVLAVKLTEQRGLMVLVAGFFLSMFIRELDALFDYIRHGFWKYPVALVVTISLAVAAFYRQQLLPSMAAATRSAGFAYILAGIAILLVFSRVFGTSSFWTAILDSGVGVAAPALVKNVVQEGLELLAYVLIFYGATGVYLEHFPLTRRDNVDVS</sequence>
<dbReference type="EMBL" id="SMRS01000005">
    <property type="protein sequence ID" value="KAA0874617.1"/>
    <property type="molecule type" value="Genomic_DNA"/>
</dbReference>
<keyword evidence="1" id="KW-0472">Membrane</keyword>
<name>A0A5A9W1K9_9GAMM</name>
<feature type="transmembrane region" description="Helical" evidence="1">
    <location>
        <begin position="12"/>
        <end position="37"/>
    </location>
</feature>
<dbReference type="Proteomes" id="UP000325302">
    <property type="component" value="Unassembled WGS sequence"/>
</dbReference>
<feature type="transmembrane region" description="Helical" evidence="1">
    <location>
        <begin position="49"/>
        <end position="67"/>
    </location>
</feature>